<feature type="coiled-coil region" evidence="10">
    <location>
        <begin position="471"/>
        <end position="514"/>
    </location>
</feature>
<feature type="transmembrane region" description="Helical" evidence="12">
    <location>
        <begin position="605"/>
        <end position="629"/>
    </location>
</feature>
<evidence type="ECO:0000256" key="2">
    <source>
        <dbReference type="ARBA" id="ARBA00004389"/>
    </source>
</evidence>
<keyword evidence="14" id="KW-1185">Reference proteome</keyword>
<feature type="compositionally biased region" description="Basic and acidic residues" evidence="11">
    <location>
        <begin position="457"/>
        <end position="468"/>
    </location>
</feature>
<evidence type="ECO:0000256" key="12">
    <source>
        <dbReference type="SAM" id="Phobius"/>
    </source>
</evidence>
<feature type="coiled-coil region" evidence="10">
    <location>
        <begin position="249"/>
        <end position="290"/>
    </location>
</feature>
<evidence type="ECO:0000256" key="1">
    <source>
        <dbReference type="ARBA" id="ARBA00004162"/>
    </source>
</evidence>
<keyword evidence="8 12" id="KW-0472">Membrane</keyword>
<proteinExistence type="inferred from homology"/>
<keyword evidence="4 12" id="KW-0812">Transmembrane</keyword>
<dbReference type="AlphaFoldDB" id="A0A484MNC5"/>
<gene>
    <name evidence="13" type="ORF">CCAM_LOCUS32126</name>
</gene>
<evidence type="ECO:0000313" key="14">
    <source>
        <dbReference type="Proteomes" id="UP000595140"/>
    </source>
</evidence>
<dbReference type="GO" id="GO:0005886">
    <property type="term" value="C:plasma membrane"/>
    <property type="evidence" value="ECO:0007669"/>
    <property type="project" value="UniProtKB-SubCell"/>
</dbReference>
<keyword evidence="6 12" id="KW-1133">Transmembrane helix</keyword>
<keyword evidence="7 10" id="KW-0175">Coiled coil</keyword>
<dbReference type="InterPro" id="IPR055282">
    <property type="entry name" value="PPI1-4"/>
</dbReference>
<dbReference type="GO" id="GO:0005789">
    <property type="term" value="C:endoplasmic reticulum membrane"/>
    <property type="evidence" value="ECO:0007669"/>
    <property type="project" value="UniProtKB-SubCell"/>
</dbReference>
<evidence type="ECO:0000256" key="6">
    <source>
        <dbReference type="ARBA" id="ARBA00022989"/>
    </source>
</evidence>
<evidence type="ECO:0000256" key="3">
    <source>
        <dbReference type="ARBA" id="ARBA00022475"/>
    </source>
</evidence>
<evidence type="ECO:0000256" key="10">
    <source>
        <dbReference type="SAM" id="Coils"/>
    </source>
</evidence>
<feature type="region of interest" description="Disordered" evidence="11">
    <location>
        <begin position="395"/>
        <end position="468"/>
    </location>
</feature>
<keyword evidence="5" id="KW-0256">Endoplasmic reticulum</keyword>
<accession>A0A484MNC5</accession>
<evidence type="ECO:0000256" key="4">
    <source>
        <dbReference type="ARBA" id="ARBA00022692"/>
    </source>
</evidence>
<name>A0A484MNC5_9ASTE</name>
<organism evidence="13 14">
    <name type="scientific">Cuscuta campestris</name>
    <dbReference type="NCBI Taxonomy" id="132261"/>
    <lineage>
        <taxon>Eukaryota</taxon>
        <taxon>Viridiplantae</taxon>
        <taxon>Streptophyta</taxon>
        <taxon>Embryophyta</taxon>
        <taxon>Tracheophyta</taxon>
        <taxon>Spermatophyta</taxon>
        <taxon>Magnoliopsida</taxon>
        <taxon>eudicotyledons</taxon>
        <taxon>Gunneridae</taxon>
        <taxon>Pentapetalae</taxon>
        <taxon>asterids</taxon>
        <taxon>lamiids</taxon>
        <taxon>Solanales</taxon>
        <taxon>Convolvulaceae</taxon>
        <taxon>Cuscuteae</taxon>
        <taxon>Cuscuta</taxon>
        <taxon>Cuscuta subgen. Grammica</taxon>
        <taxon>Cuscuta sect. Cleistogrammica</taxon>
    </lineage>
</organism>
<dbReference type="OrthoDB" id="2195113at2759"/>
<reference evidence="13 14" key="1">
    <citation type="submission" date="2018-04" db="EMBL/GenBank/DDBJ databases">
        <authorList>
            <person name="Vogel A."/>
        </authorList>
    </citation>
    <scope>NUCLEOTIDE SEQUENCE [LARGE SCALE GENOMIC DNA]</scope>
</reference>
<feature type="region of interest" description="Disordered" evidence="11">
    <location>
        <begin position="532"/>
        <end position="560"/>
    </location>
</feature>
<dbReference type="PANTHER" id="PTHR32219:SF2">
    <property type="entry name" value="PROTON PUMP-INTERACTOR 1"/>
    <property type="match status" value="1"/>
</dbReference>
<evidence type="ECO:0000256" key="8">
    <source>
        <dbReference type="ARBA" id="ARBA00023136"/>
    </source>
</evidence>
<evidence type="ECO:0008006" key="15">
    <source>
        <dbReference type="Google" id="ProtNLM"/>
    </source>
</evidence>
<evidence type="ECO:0000313" key="13">
    <source>
        <dbReference type="EMBL" id="VFQ90350.1"/>
    </source>
</evidence>
<comment type="similarity">
    <text evidence="9">Belongs to the plant Proton pump-interactor protein family.</text>
</comment>
<protein>
    <recommendedName>
        <fullName evidence="15">Proton pump-interactor 1</fullName>
    </recommendedName>
</protein>
<keyword evidence="3" id="KW-1003">Cell membrane</keyword>
<evidence type="ECO:0000256" key="11">
    <source>
        <dbReference type="SAM" id="MobiDB-lite"/>
    </source>
</evidence>
<dbReference type="PANTHER" id="PTHR32219">
    <property type="entry name" value="RNA-BINDING PROTEIN YLMH-RELATED"/>
    <property type="match status" value="1"/>
</dbReference>
<feature type="coiled-coil region" evidence="10">
    <location>
        <begin position="86"/>
        <end position="113"/>
    </location>
</feature>
<sequence>MGVEVETKLDLASVENASDTNACLKENGSVLNEPIKFGSHGTEEPIKQEVKSAPSINLPKDAVVEDWPEPQQMHSFYLVKYRLFEDQKLKAKLEHAEKELQKINQARSQIIDTLKAKRAVRSELFIERKPLSAERDQYRSQIDDNKKVMKPLHEALGKLRGTNNGGGRDRGYIFSSEAELNNYIKSLEYRIVHESIPLSEEKQILKEIKQLEGTREKVIANAAEMARIQESMGEKESIQNQVKRIGSDLDGVKKKIKEIDDELDAMKNDIESLDNELTALNLQKGKIQERIMEIRKQREEGNSSFYMFRKLNFEARQLADKKDIASLRQLIDTEVEKFMTQWCSDKSFREDYERRSLQSLDMRQLCKDGRMRNPEEKPLLLQEAPTLLQPATTEAVKTNQKALKEVPGPPPSQPDASLPSEPPKEKKKTTKGSFGANVPDDDDNEEIPGVTDLPKGSTDKKDEVDEETLKQIKKEEEIAKYRQAIERKKKKEEKAAAKAELKAQREAEKKLKEITLLLECCSIKKAKKKGGGLAIATDESTEEANEVAATEDAEQDKSDEKVVETATEVKYKEQQKAGALRQRTRSKGSSDIHKVILKRKKAASYWVWAGPAAAVVAILLLLAIGYKFFA</sequence>
<evidence type="ECO:0000256" key="9">
    <source>
        <dbReference type="ARBA" id="ARBA00038080"/>
    </source>
</evidence>
<dbReference type="Proteomes" id="UP000595140">
    <property type="component" value="Unassembled WGS sequence"/>
</dbReference>
<comment type="subcellular location">
    <subcellularLocation>
        <location evidence="1">Cell membrane</location>
        <topology evidence="1">Single-pass membrane protein</topology>
    </subcellularLocation>
    <subcellularLocation>
        <location evidence="2">Endoplasmic reticulum membrane</location>
        <topology evidence="2">Single-pass membrane protein</topology>
    </subcellularLocation>
</comment>
<dbReference type="EMBL" id="OOIL02004046">
    <property type="protein sequence ID" value="VFQ90350.1"/>
    <property type="molecule type" value="Genomic_DNA"/>
</dbReference>
<evidence type="ECO:0000256" key="7">
    <source>
        <dbReference type="ARBA" id="ARBA00023054"/>
    </source>
</evidence>
<feature type="compositionally biased region" description="Acidic residues" evidence="11">
    <location>
        <begin position="539"/>
        <end position="554"/>
    </location>
</feature>
<evidence type="ECO:0000256" key="5">
    <source>
        <dbReference type="ARBA" id="ARBA00022824"/>
    </source>
</evidence>